<evidence type="ECO:0000256" key="1">
    <source>
        <dbReference type="ARBA" id="ARBA00001936"/>
    </source>
</evidence>
<evidence type="ECO:0000256" key="5">
    <source>
        <dbReference type="ARBA" id="ARBA00022723"/>
    </source>
</evidence>
<dbReference type="HAMAP" id="MF_00047">
    <property type="entry name" value="Dala_Dala_lig"/>
    <property type="match status" value="1"/>
</dbReference>
<dbReference type="PROSITE" id="PS00844">
    <property type="entry name" value="DALA_DALA_LIGASE_2"/>
    <property type="match status" value="1"/>
</dbReference>
<evidence type="ECO:0000256" key="3">
    <source>
        <dbReference type="ARBA" id="ARBA00010871"/>
    </source>
</evidence>
<keyword evidence="7 14" id="KW-0067">ATP-binding</keyword>
<dbReference type="SUPFAM" id="SSF52440">
    <property type="entry name" value="PreATP-grasp domain"/>
    <property type="match status" value="1"/>
</dbReference>
<keyword evidence="4 13" id="KW-0436">Ligase</keyword>
<dbReference type="RefSeq" id="WP_188775695.1">
    <property type="nucleotide sequence ID" value="NZ_BMMB01000005.1"/>
</dbReference>
<dbReference type="Gene3D" id="3.40.50.20">
    <property type="match status" value="1"/>
</dbReference>
<sequence>MTAAKLTVGLIYGGKSGEHEVSLQTAFSVMNALDYGKYNAVPVYIDKQGRWNMGETHTAAPASLEALQLNGGESATAEAMSVLWRKLSGQESLIDVLFPLLHGTYGEDGTIQGLFEMMDMPYVGAGVLASSAGMDKAIMKSLFAQAGLPQCKYETFIAAEYEANAHDILGAIEHNLGFPCFVKPANLGSSVGISKAKDRAELERAIQYALRFDLKVVVEEAVDAHEVEVGVLGNELPLASVPGEIVSSSDYYDYDAKYIDGNSRMIIPAEIDSELAENLRELALRAFKAIDGNGLCRADFFVRRSDRAIMINEVNTMPGFTAYSMYPLLWRETGKSYPELLDQLIQLGLDRYNKRHTLQFKRD</sequence>
<evidence type="ECO:0000256" key="13">
    <source>
        <dbReference type="HAMAP-Rule" id="MF_00047"/>
    </source>
</evidence>
<dbReference type="Pfam" id="PF07478">
    <property type="entry name" value="Dala_Dala_lig_C"/>
    <property type="match status" value="1"/>
</dbReference>
<name>A0ABU1J5M6_9BACL</name>
<dbReference type="Gene3D" id="3.30.1490.20">
    <property type="entry name" value="ATP-grasp fold, A domain"/>
    <property type="match status" value="1"/>
</dbReference>
<dbReference type="InterPro" id="IPR000291">
    <property type="entry name" value="D-Ala_lig_Van_CS"/>
</dbReference>
<dbReference type="InterPro" id="IPR005905">
    <property type="entry name" value="D_ala_D_ala"/>
</dbReference>
<keyword evidence="17" id="KW-1185">Reference proteome</keyword>
<dbReference type="PANTHER" id="PTHR23132">
    <property type="entry name" value="D-ALANINE--D-ALANINE LIGASE"/>
    <property type="match status" value="1"/>
</dbReference>
<keyword evidence="10 13" id="KW-0573">Peptidoglycan synthesis</keyword>
<keyword evidence="13" id="KW-0963">Cytoplasm</keyword>
<dbReference type="InterPro" id="IPR011095">
    <property type="entry name" value="Dala_Dala_lig_C"/>
</dbReference>
<organism evidence="16 17">
    <name type="scientific">Paenibacillus hunanensis</name>
    <dbReference type="NCBI Taxonomy" id="539262"/>
    <lineage>
        <taxon>Bacteria</taxon>
        <taxon>Bacillati</taxon>
        <taxon>Bacillota</taxon>
        <taxon>Bacilli</taxon>
        <taxon>Bacillales</taxon>
        <taxon>Paenibacillaceae</taxon>
        <taxon>Paenibacillus</taxon>
    </lineage>
</organism>
<dbReference type="EMBL" id="JAVDQH010000045">
    <property type="protein sequence ID" value="MDR6246804.1"/>
    <property type="molecule type" value="Genomic_DNA"/>
</dbReference>
<proteinExistence type="inferred from homology"/>
<comment type="caution">
    <text evidence="16">The sequence shown here is derived from an EMBL/GenBank/DDBJ whole genome shotgun (WGS) entry which is preliminary data.</text>
</comment>
<dbReference type="PANTHER" id="PTHR23132:SF25">
    <property type="entry name" value="D-ALANINE--D-ALANINE LIGASE A"/>
    <property type="match status" value="1"/>
</dbReference>
<dbReference type="NCBIfam" id="NF002528">
    <property type="entry name" value="PRK01966.1-4"/>
    <property type="match status" value="1"/>
</dbReference>
<evidence type="ECO:0000256" key="7">
    <source>
        <dbReference type="ARBA" id="ARBA00022840"/>
    </source>
</evidence>
<keyword evidence="9 13" id="KW-0133">Cell shape</keyword>
<dbReference type="PROSITE" id="PS00843">
    <property type="entry name" value="DALA_DALA_LIGASE_1"/>
    <property type="match status" value="1"/>
</dbReference>
<evidence type="ECO:0000256" key="14">
    <source>
        <dbReference type="PROSITE-ProRule" id="PRU00409"/>
    </source>
</evidence>
<evidence type="ECO:0000256" key="4">
    <source>
        <dbReference type="ARBA" id="ARBA00022598"/>
    </source>
</evidence>
<comment type="function">
    <text evidence="13">Cell wall formation.</text>
</comment>
<evidence type="ECO:0000313" key="17">
    <source>
        <dbReference type="Proteomes" id="UP001185028"/>
    </source>
</evidence>
<evidence type="ECO:0000256" key="2">
    <source>
        <dbReference type="ARBA" id="ARBA00001946"/>
    </source>
</evidence>
<comment type="cofactor">
    <cofactor evidence="2">
        <name>Mg(2+)</name>
        <dbReference type="ChEBI" id="CHEBI:18420"/>
    </cofactor>
</comment>
<dbReference type="SUPFAM" id="SSF56059">
    <property type="entry name" value="Glutathione synthetase ATP-binding domain-like"/>
    <property type="match status" value="1"/>
</dbReference>
<dbReference type="InterPro" id="IPR013815">
    <property type="entry name" value="ATP_grasp_subdomain_1"/>
</dbReference>
<dbReference type="Pfam" id="PF01820">
    <property type="entry name" value="Dala_Dala_lig_N"/>
    <property type="match status" value="1"/>
</dbReference>
<evidence type="ECO:0000256" key="10">
    <source>
        <dbReference type="ARBA" id="ARBA00022984"/>
    </source>
</evidence>
<evidence type="ECO:0000256" key="9">
    <source>
        <dbReference type="ARBA" id="ARBA00022960"/>
    </source>
</evidence>
<protein>
    <recommendedName>
        <fullName evidence="13">D-alanine--D-alanine ligase</fullName>
        <ecNumber evidence="13">6.3.2.4</ecNumber>
    </recommendedName>
    <alternativeName>
        <fullName evidence="13">D-Ala-D-Ala ligase</fullName>
    </alternativeName>
    <alternativeName>
        <fullName evidence="13">D-alanylalanine synthetase</fullName>
    </alternativeName>
</protein>
<dbReference type="InterPro" id="IPR011761">
    <property type="entry name" value="ATP-grasp"/>
</dbReference>
<dbReference type="Proteomes" id="UP001185028">
    <property type="component" value="Unassembled WGS sequence"/>
</dbReference>
<dbReference type="PROSITE" id="PS50975">
    <property type="entry name" value="ATP_GRASP"/>
    <property type="match status" value="1"/>
</dbReference>
<dbReference type="NCBIfam" id="NF002526">
    <property type="entry name" value="PRK01966.1-2"/>
    <property type="match status" value="1"/>
</dbReference>
<dbReference type="PIRSF" id="PIRSF039102">
    <property type="entry name" value="Ddl/VanB"/>
    <property type="match status" value="1"/>
</dbReference>
<comment type="cofactor">
    <cofactor evidence="1">
        <name>Mn(2+)</name>
        <dbReference type="ChEBI" id="CHEBI:29035"/>
    </cofactor>
</comment>
<evidence type="ECO:0000256" key="11">
    <source>
        <dbReference type="ARBA" id="ARBA00023211"/>
    </source>
</evidence>
<dbReference type="Gene3D" id="3.30.470.20">
    <property type="entry name" value="ATP-grasp fold, B domain"/>
    <property type="match status" value="1"/>
</dbReference>
<gene>
    <name evidence="13" type="primary">ddl</name>
    <name evidence="16" type="ORF">JOC58_004764</name>
</gene>
<keyword evidence="12 13" id="KW-0961">Cell wall biogenesis/degradation</keyword>
<comment type="catalytic activity">
    <reaction evidence="13">
        <text>2 D-alanine + ATP = D-alanyl-D-alanine + ADP + phosphate + H(+)</text>
        <dbReference type="Rhea" id="RHEA:11224"/>
        <dbReference type="ChEBI" id="CHEBI:15378"/>
        <dbReference type="ChEBI" id="CHEBI:30616"/>
        <dbReference type="ChEBI" id="CHEBI:43474"/>
        <dbReference type="ChEBI" id="CHEBI:57416"/>
        <dbReference type="ChEBI" id="CHEBI:57822"/>
        <dbReference type="ChEBI" id="CHEBI:456216"/>
        <dbReference type="EC" id="6.3.2.4"/>
    </reaction>
</comment>
<evidence type="ECO:0000313" key="16">
    <source>
        <dbReference type="EMBL" id="MDR6246804.1"/>
    </source>
</evidence>
<dbReference type="NCBIfam" id="TIGR01205">
    <property type="entry name" value="D_ala_D_alaTIGR"/>
    <property type="match status" value="1"/>
</dbReference>
<dbReference type="GO" id="GO:0008716">
    <property type="term" value="F:D-alanine-D-alanine ligase activity"/>
    <property type="evidence" value="ECO:0007669"/>
    <property type="project" value="UniProtKB-EC"/>
</dbReference>
<keyword evidence="5" id="KW-0479">Metal-binding</keyword>
<evidence type="ECO:0000256" key="8">
    <source>
        <dbReference type="ARBA" id="ARBA00022842"/>
    </source>
</evidence>
<dbReference type="InterPro" id="IPR011127">
    <property type="entry name" value="Dala_Dala_lig_N"/>
</dbReference>
<keyword evidence="6 14" id="KW-0547">Nucleotide-binding</keyword>
<keyword evidence="8" id="KW-0460">Magnesium</keyword>
<dbReference type="EC" id="6.3.2.4" evidence="13"/>
<feature type="domain" description="ATP-grasp" evidence="15">
    <location>
        <begin position="140"/>
        <end position="346"/>
    </location>
</feature>
<comment type="similarity">
    <text evidence="3 13">Belongs to the D-alanine--D-alanine ligase family.</text>
</comment>
<evidence type="ECO:0000256" key="6">
    <source>
        <dbReference type="ARBA" id="ARBA00022741"/>
    </source>
</evidence>
<comment type="subcellular location">
    <subcellularLocation>
        <location evidence="13">Cytoplasm</location>
    </subcellularLocation>
</comment>
<evidence type="ECO:0000259" key="15">
    <source>
        <dbReference type="PROSITE" id="PS50975"/>
    </source>
</evidence>
<evidence type="ECO:0000256" key="12">
    <source>
        <dbReference type="ARBA" id="ARBA00023316"/>
    </source>
</evidence>
<dbReference type="InterPro" id="IPR016185">
    <property type="entry name" value="PreATP-grasp_dom_sf"/>
</dbReference>
<keyword evidence="11" id="KW-0464">Manganese</keyword>
<reference evidence="16 17" key="1">
    <citation type="submission" date="2023-07" db="EMBL/GenBank/DDBJ databases">
        <title>Genomic Encyclopedia of Type Strains, Phase IV (KMG-IV): sequencing the most valuable type-strain genomes for metagenomic binning, comparative biology and taxonomic classification.</title>
        <authorList>
            <person name="Goeker M."/>
        </authorList>
    </citation>
    <scope>NUCLEOTIDE SEQUENCE [LARGE SCALE GENOMIC DNA]</scope>
    <source>
        <strain evidence="16 17">DSM 22170</strain>
    </source>
</reference>
<comment type="pathway">
    <text evidence="13">Cell wall biogenesis; peptidoglycan biosynthesis.</text>
</comment>
<accession>A0ABU1J5M6</accession>